<protein>
    <submittedName>
        <fullName evidence="3">AsmA family protein</fullName>
    </submittedName>
</protein>
<reference evidence="3" key="1">
    <citation type="submission" date="2022-09" db="EMBL/GenBank/DDBJ databases">
        <title>Comparative genomics and taxonomic characterization of three novel marine species of genus Reichenbachiella exhibiting antioxidant and polysaccharide degradation activities.</title>
        <authorList>
            <person name="Muhammad N."/>
            <person name="Lee Y.-J."/>
            <person name="Ko J."/>
            <person name="Kim S.-G."/>
        </authorList>
    </citation>
    <scope>NUCLEOTIDE SEQUENCE</scope>
    <source>
        <strain evidence="3">BKB1-1</strain>
    </source>
</reference>
<dbReference type="PANTHER" id="PTHR30441">
    <property type="entry name" value="DUF748 DOMAIN-CONTAINING PROTEIN"/>
    <property type="match status" value="1"/>
</dbReference>
<evidence type="ECO:0000259" key="2">
    <source>
        <dbReference type="Pfam" id="PF05170"/>
    </source>
</evidence>
<keyword evidence="1" id="KW-0175">Coiled coil</keyword>
<dbReference type="RefSeq" id="WP_262310758.1">
    <property type="nucleotide sequence ID" value="NZ_CP106679.1"/>
</dbReference>
<feature type="domain" description="AsmA" evidence="2">
    <location>
        <begin position="1"/>
        <end position="184"/>
    </location>
</feature>
<evidence type="ECO:0000256" key="1">
    <source>
        <dbReference type="SAM" id="Coils"/>
    </source>
</evidence>
<accession>A0ABY6CTX5</accession>
<keyword evidence="4" id="KW-1185">Reference proteome</keyword>
<dbReference type="Proteomes" id="UP001065174">
    <property type="component" value="Chromosome"/>
</dbReference>
<sequence>MKKLLIILGSLFAIIIALLVLIPIIFKDDIKQAVDDAIAENINAKVYYDEDGFSLSLIKNFPNFTLGIDNFGIVGKAPFEKDTLLSVAAFAFEIDVMSVIKGEKIQINSILLDQPEITVLVLPDGTANYDIAIANDEVDTVAEDTTAATAFNIAIKKWEIKDANIVYIDQSMQITTTLLGLNHSGSGDFTQDIFDLTTTTNIMAWSMSMEGVDYLSSKSFDADITLSMDLPNAKYTFKENKIAISDFVIGLDGYVAMPGEDIDMDLTFGGQDISIKSILSLIPGVYQEYLTGVETSGNITFEGTAKGIYNDKRLPDVTASLNVDNGKVKYADYPIPIEKLTIKTKLNVPGENMDNMTFAMPVFSMLLDGETVTAKLFFSNLKNYTWDFAMNGSLDLEKLLKVVPIDGMNLKGLVTADFSTSGNMKMVDEERYDEIPAEGSLALKGFEMISADLPQGFSINKTSMTFSPRNIALKEFDAKLGRSDIQMNGNLSNFIAYALSEDAVLQGNLNFTSNTFDLDEWMTEEEEVVVDTTSAALEVIRIPTNLDFVLVSKINTILYDSMVIKDLDGLITVREGIAKLNNVDFNLLDGEFTMNGTYNSAKEQPYFDFGFNIKDLSIPKSYETFNTVKKLAPVAKNITGKFSADLTVSGNMGSDMMPIYEHLNGKGVIQIGDAALKGDNLMKAVSAVSKFSGDEIAMKDLKLKVEIKEGRLYVDPFDVSMQGQKATVYGSNGIDGSLDYNINTLVKTGAAGEAVNSMLAQYTGGKNIIGETMLVKLKVGGTYEKPKVSIAGTESAGGQSPQAALKDAAKAEIDKQIKAAEEQAKAELEKQKKIAEQKAKEEIDKQKAAAEKAAEEAAKKAAEDAKKKAVKSLKKMF</sequence>
<evidence type="ECO:0000313" key="3">
    <source>
        <dbReference type="EMBL" id="UXP33329.1"/>
    </source>
</evidence>
<gene>
    <name evidence="3" type="ORF">N6H18_05110</name>
</gene>
<dbReference type="InterPro" id="IPR052894">
    <property type="entry name" value="AsmA-related"/>
</dbReference>
<dbReference type="PANTHER" id="PTHR30441:SF8">
    <property type="entry name" value="DUF748 DOMAIN-CONTAINING PROTEIN"/>
    <property type="match status" value="1"/>
</dbReference>
<feature type="coiled-coil region" evidence="1">
    <location>
        <begin position="810"/>
        <end position="868"/>
    </location>
</feature>
<evidence type="ECO:0000313" key="4">
    <source>
        <dbReference type="Proteomes" id="UP001065174"/>
    </source>
</evidence>
<dbReference type="Pfam" id="PF05170">
    <property type="entry name" value="AsmA"/>
    <property type="match status" value="1"/>
</dbReference>
<organism evidence="3 4">
    <name type="scientific">Reichenbachiella agarivorans</name>
    <dbReference type="NCBI Taxonomy" id="2979464"/>
    <lineage>
        <taxon>Bacteria</taxon>
        <taxon>Pseudomonadati</taxon>
        <taxon>Bacteroidota</taxon>
        <taxon>Cytophagia</taxon>
        <taxon>Cytophagales</taxon>
        <taxon>Reichenbachiellaceae</taxon>
        <taxon>Reichenbachiella</taxon>
    </lineage>
</organism>
<proteinExistence type="predicted"/>
<dbReference type="InterPro" id="IPR007844">
    <property type="entry name" value="AsmA"/>
</dbReference>
<name>A0ABY6CTX5_9BACT</name>
<dbReference type="EMBL" id="CP106679">
    <property type="protein sequence ID" value="UXP33329.1"/>
    <property type="molecule type" value="Genomic_DNA"/>
</dbReference>